<dbReference type="Gene3D" id="3.30.160.60">
    <property type="entry name" value="Classic Zinc Finger"/>
    <property type="match status" value="2"/>
</dbReference>
<dbReference type="PROSITE" id="PS00028">
    <property type="entry name" value="ZINC_FINGER_C2H2_1"/>
    <property type="match status" value="2"/>
</dbReference>
<dbReference type="Pfam" id="PF00096">
    <property type="entry name" value="zf-C2H2"/>
    <property type="match status" value="2"/>
</dbReference>
<dbReference type="SMART" id="SM00355">
    <property type="entry name" value="ZnF_C2H2"/>
    <property type="match status" value="2"/>
</dbReference>
<feature type="compositionally biased region" description="Low complexity" evidence="5">
    <location>
        <begin position="627"/>
        <end position="642"/>
    </location>
</feature>
<dbReference type="SUPFAM" id="SSF57667">
    <property type="entry name" value="beta-beta-alpha zinc fingers"/>
    <property type="match status" value="1"/>
</dbReference>
<dbReference type="PANTHER" id="PTHR19818:SF166">
    <property type="entry name" value="C2H2-TYPE DOMAIN-CONTAINING PROTEIN"/>
    <property type="match status" value="1"/>
</dbReference>
<protein>
    <submittedName>
        <fullName evidence="6">Uncharacterized protein</fullName>
    </submittedName>
</protein>
<evidence type="ECO:0000313" key="6">
    <source>
        <dbReference type="EMBL" id="CAD7228049.1"/>
    </source>
</evidence>
<name>A0A7R8ZKJ8_9CRUS</name>
<dbReference type="GO" id="GO:0045944">
    <property type="term" value="P:positive regulation of transcription by RNA polymerase II"/>
    <property type="evidence" value="ECO:0007669"/>
    <property type="project" value="UniProtKB-ARBA"/>
</dbReference>
<keyword evidence="4" id="KW-0862">Zinc</keyword>
<dbReference type="InterPro" id="IPR013087">
    <property type="entry name" value="Znf_C2H2_type"/>
</dbReference>
<feature type="compositionally biased region" description="Low complexity" evidence="5">
    <location>
        <begin position="540"/>
        <end position="549"/>
    </location>
</feature>
<feature type="region of interest" description="Disordered" evidence="5">
    <location>
        <begin position="19"/>
        <end position="67"/>
    </location>
</feature>
<gene>
    <name evidence="6" type="ORF">CTOB1V02_LOCUS5940</name>
</gene>
<dbReference type="InterPro" id="IPR036236">
    <property type="entry name" value="Znf_C2H2_sf"/>
</dbReference>
<evidence type="ECO:0000256" key="3">
    <source>
        <dbReference type="ARBA" id="ARBA00022771"/>
    </source>
</evidence>
<evidence type="ECO:0000256" key="4">
    <source>
        <dbReference type="ARBA" id="ARBA00022833"/>
    </source>
</evidence>
<sequence>MCDVSANLPIWQMPEDADFRAELSGDNSSRSPHWDDSGFCSGRWSESPKPAPKSRRGDSSRRGRPRADAISTLIVAGSRSQSNIKCPTCQRVFPREKSLQAHLRTHTGERPYQCDYPGCSKAFTQSGQLKTHQRLHAGEKPFLCASPGCRTRFTHANRHCPDHPDLPLKRATEVVLQPFLSERDNNEAVLAWLRRYKEEREQKIAASLNSGGGRESNTLTSVPLATKRSVDNPNCSENLTIIPDSADDNSNQGDLIPLSPRPSKLVKLEDPGAIHTPSPMIYSMPLQQYPVCSAASEGNAIHTVPAPKQTLPLSPKQLNVSPNGNHYRFSASCVKRLTPSTPPRQLRFSPPCSQHQTALTGAFAAILSPDKATPILAGVGEDVVIGPDTSLPELTDISHALNTSLTDISNLSPSGLSDISHLNLSFETVEVSNEDCPKLRVPKKRWMREAYKLSQGQGSNVVPLSSPSSQLSIYQSTSGSFVPTSTIATSTPIRSTAPSQRTQLIEDALIFTSPEKIDVGKADRNGTGLIRESSVFASPEPSILPSPILKDSSGRPHRTLHRPSVSFSTDYSPCRSKHPETSTPKASRRRVNVTPNTSPMCSTVTRRLMAEGTPSPDEKPLLKGGDTPMLSSTSQLTSSPTMQRLSTTSFDLLDDKEQVWIGVSALMELSGFDDHETPLNLSTGSRGA</sequence>
<evidence type="ECO:0000256" key="2">
    <source>
        <dbReference type="ARBA" id="ARBA00022737"/>
    </source>
</evidence>
<feature type="region of interest" description="Disordered" evidence="5">
    <location>
        <begin position="540"/>
        <end position="642"/>
    </location>
</feature>
<organism evidence="6">
    <name type="scientific">Cyprideis torosa</name>
    <dbReference type="NCBI Taxonomy" id="163714"/>
    <lineage>
        <taxon>Eukaryota</taxon>
        <taxon>Metazoa</taxon>
        <taxon>Ecdysozoa</taxon>
        <taxon>Arthropoda</taxon>
        <taxon>Crustacea</taxon>
        <taxon>Oligostraca</taxon>
        <taxon>Ostracoda</taxon>
        <taxon>Podocopa</taxon>
        <taxon>Podocopida</taxon>
        <taxon>Cytherocopina</taxon>
        <taxon>Cytheroidea</taxon>
        <taxon>Cytherideidae</taxon>
        <taxon>Cyprideis</taxon>
    </lineage>
</organism>
<dbReference type="EMBL" id="OB661360">
    <property type="protein sequence ID" value="CAD7228049.1"/>
    <property type="molecule type" value="Genomic_DNA"/>
</dbReference>
<dbReference type="GO" id="GO:0000978">
    <property type="term" value="F:RNA polymerase II cis-regulatory region sequence-specific DNA binding"/>
    <property type="evidence" value="ECO:0007669"/>
    <property type="project" value="TreeGrafter"/>
</dbReference>
<dbReference type="GO" id="GO:0000981">
    <property type="term" value="F:DNA-binding transcription factor activity, RNA polymerase II-specific"/>
    <property type="evidence" value="ECO:0007669"/>
    <property type="project" value="TreeGrafter"/>
</dbReference>
<dbReference type="AlphaFoldDB" id="A0A7R8ZKJ8"/>
<dbReference type="InterPro" id="IPR050329">
    <property type="entry name" value="GLI_C2H2-zinc-finger"/>
</dbReference>
<dbReference type="GO" id="GO:0005634">
    <property type="term" value="C:nucleus"/>
    <property type="evidence" value="ECO:0007669"/>
    <property type="project" value="UniProtKB-ARBA"/>
</dbReference>
<proteinExistence type="predicted"/>
<dbReference type="PANTHER" id="PTHR19818">
    <property type="entry name" value="ZINC FINGER PROTEIN ZIC AND GLI"/>
    <property type="match status" value="1"/>
</dbReference>
<evidence type="ECO:0000256" key="1">
    <source>
        <dbReference type="ARBA" id="ARBA00022723"/>
    </source>
</evidence>
<dbReference type="GO" id="GO:0008270">
    <property type="term" value="F:zinc ion binding"/>
    <property type="evidence" value="ECO:0007669"/>
    <property type="project" value="UniProtKB-KW"/>
</dbReference>
<evidence type="ECO:0000256" key="5">
    <source>
        <dbReference type="SAM" id="MobiDB-lite"/>
    </source>
</evidence>
<feature type="compositionally biased region" description="Polar residues" evidence="5">
    <location>
        <begin position="593"/>
        <end position="605"/>
    </location>
</feature>
<dbReference type="FunFam" id="3.30.160.60:FF:000474">
    <property type="entry name" value="zinc finger protein 367"/>
    <property type="match status" value="1"/>
</dbReference>
<dbReference type="OrthoDB" id="3437960at2759"/>
<keyword evidence="2" id="KW-0677">Repeat</keyword>
<dbReference type="PROSITE" id="PS50157">
    <property type="entry name" value="ZINC_FINGER_C2H2_2"/>
    <property type="match status" value="2"/>
</dbReference>
<reference evidence="6" key="1">
    <citation type="submission" date="2020-11" db="EMBL/GenBank/DDBJ databases">
        <authorList>
            <person name="Tran Van P."/>
        </authorList>
    </citation>
    <scope>NUCLEOTIDE SEQUENCE</scope>
</reference>
<feature type="compositionally biased region" description="Basic and acidic residues" evidence="5">
    <location>
        <begin position="55"/>
        <end position="67"/>
    </location>
</feature>
<accession>A0A7R8ZKJ8</accession>
<keyword evidence="1" id="KW-0479">Metal-binding</keyword>
<keyword evidence="3" id="KW-0863">Zinc-finger</keyword>